<dbReference type="EMBL" id="CABEHT010000001">
    <property type="protein sequence ID" value="VTS12398.1"/>
    <property type="molecule type" value="Genomic_DNA"/>
</dbReference>
<dbReference type="Proteomes" id="UP000394068">
    <property type="component" value="Unassembled WGS sequence"/>
</dbReference>
<accession>A0A4U9XIX7</accession>
<organism evidence="2 3">
    <name type="scientific">Streptococcus pseudoporcinus</name>
    <dbReference type="NCBI Taxonomy" id="361101"/>
    <lineage>
        <taxon>Bacteria</taxon>
        <taxon>Bacillati</taxon>
        <taxon>Bacillota</taxon>
        <taxon>Bacilli</taxon>
        <taxon>Lactobacillales</taxon>
        <taxon>Streptococcaceae</taxon>
        <taxon>Streptococcus</taxon>
    </lineage>
</organism>
<dbReference type="Gene3D" id="2.60.120.460">
    <property type="entry name" value="YjbQ-like"/>
    <property type="match status" value="1"/>
</dbReference>
<proteinExistence type="inferred from homology"/>
<dbReference type="InterPro" id="IPR001602">
    <property type="entry name" value="UPF0047_YjbQ-like"/>
</dbReference>
<dbReference type="AlphaFoldDB" id="A0A4U9XIX7"/>
<name>A0A4U9XIX7_9STRE</name>
<reference evidence="2 3" key="1">
    <citation type="submission" date="2019-05" db="EMBL/GenBank/DDBJ databases">
        <authorList>
            <consortium name="Pathogen Informatics"/>
        </authorList>
    </citation>
    <scope>NUCLEOTIDE SEQUENCE [LARGE SCALE GENOMIC DNA]</scope>
    <source>
        <strain evidence="2 3">NCTC5386</strain>
    </source>
</reference>
<gene>
    <name evidence="2" type="ORF">NCTC5386_00208</name>
</gene>
<dbReference type="InterPro" id="IPR035917">
    <property type="entry name" value="YjbQ-like_sf"/>
</dbReference>
<protein>
    <submittedName>
        <fullName evidence="2">Uncharacterized conserved protein</fullName>
    </submittedName>
</protein>
<dbReference type="SUPFAM" id="SSF111038">
    <property type="entry name" value="YjbQ-like"/>
    <property type="match status" value="1"/>
</dbReference>
<dbReference type="GeneID" id="58555322"/>
<dbReference type="PANTHER" id="PTHR30615">
    <property type="entry name" value="UNCHARACTERIZED PROTEIN YJBQ-RELATED"/>
    <property type="match status" value="1"/>
</dbReference>
<evidence type="ECO:0000313" key="3">
    <source>
        <dbReference type="Proteomes" id="UP000394068"/>
    </source>
</evidence>
<sequence>MTVYQTQFRLNTYAQRDSYFDVTPQVRTALAESCIQNGMVYVTTPHTTCAIFFEEWTHDSDMNGDDFLNLDLSKALERIFPPHTSSETYHYPGEAHYQAVESWPHPEQWLPGGDRRALWNADAHLKASLIGASEMIPISQNSLAVGKTGYIYFVDFDRTRERERCVQVTIIGE</sequence>
<evidence type="ECO:0000256" key="1">
    <source>
        <dbReference type="ARBA" id="ARBA00005534"/>
    </source>
</evidence>
<comment type="similarity">
    <text evidence="1">Belongs to the UPF0047 family.</text>
</comment>
<dbReference type="PANTHER" id="PTHR30615:SF8">
    <property type="entry name" value="UPF0047 PROTEIN C4A8.02C"/>
    <property type="match status" value="1"/>
</dbReference>
<evidence type="ECO:0000313" key="2">
    <source>
        <dbReference type="EMBL" id="VTS12398.1"/>
    </source>
</evidence>
<dbReference type="Pfam" id="PF01894">
    <property type="entry name" value="YjbQ"/>
    <property type="match status" value="1"/>
</dbReference>
<dbReference type="RefSeq" id="WP_007895387.1">
    <property type="nucleotide sequence ID" value="NZ_CABEHT010000001.1"/>
</dbReference>